<evidence type="ECO:0000313" key="2">
    <source>
        <dbReference type="EMBL" id="RLY01861.1"/>
    </source>
</evidence>
<keyword evidence="1" id="KW-1003">Cell membrane</keyword>
<dbReference type="AlphaFoldDB" id="A0A3L9DKR9"/>
<evidence type="ECO:0000256" key="1">
    <source>
        <dbReference type="PIRNR" id="PIRNR021438"/>
    </source>
</evidence>
<evidence type="ECO:0000313" key="3">
    <source>
        <dbReference type="Proteomes" id="UP000279194"/>
    </source>
</evidence>
<dbReference type="GO" id="GO:0070395">
    <property type="term" value="P:lipoteichoic acid biosynthetic process"/>
    <property type="evidence" value="ECO:0007669"/>
    <property type="project" value="UniProtKB-UniRule"/>
</dbReference>
<dbReference type="InterPro" id="IPR023896">
    <property type="entry name" value="LTA_DltD"/>
</dbReference>
<dbReference type="Pfam" id="PF04914">
    <property type="entry name" value="DltD"/>
    <property type="match status" value="1"/>
</dbReference>
<dbReference type="PIRSF" id="PIRSF021438">
    <property type="entry name" value="DltD"/>
    <property type="match status" value="1"/>
</dbReference>
<gene>
    <name evidence="2" type="primary">dltD</name>
    <name evidence="2" type="ORF">EAF07_08800</name>
</gene>
<comment type="caution">
    <text evidence="2">The sequence shown here is derived from an EMBL/GenBank/DDBJ whole genome shotgun (WGS) entry which is preliminary data.</text>
</comment>
<dbReference type="OrthoDB" id="1700484at2"/>
<dbReference type="PROSITE" id="PS51257">
    <property type="entry name" value="PROKAR_LIPOPROTEIN"/>
    <property type="match status" value="1"/>
</dbReference>
<dbReference type="InterPro" id="IPR006998">
    <property type="entry name" value="DltD"/>
</dbReference>
<proteinExistence type="inferred from homology"/>
<keyword evidence="1" id="KW-0472">Membrane</keyword>
<dbReference type="EMBL" id="RCVM01000021">
    <property type="protein sequence ID" value="RLY01861.1"/>
    <property type="molecule type" value="Genomic_DNA"/>
</dbReference>
<accession>A0A3L9DKR9</accession>
<keyword evidence="3" id="KW-1185">Reference proteome</keyword>
<dbReference type="PANTHER" id="PTHR40039:SF1">
    <property type="entry name" value="PROTEIN DLTD"/>
    <property type="match status" value="1"/>
</dbReference>
<dbReference type="RefSeq" id="WP_121836186.1">
    <property type="nucleotide sequence ID" value="NZ_CP163513.1"/>
</dbReference>
<dbReference type="NCBIfam" id="TIGR04092">
    <property type="entry name" value="LTA_DltD"/>
    <property type="match status" value="1"/>
</dbReference>
<organism evidence="2 3">
    <name type="scientific">Streptococcus hillyeri</name>
    <dbReference type="NCBI Taxonomy" id="2282420"/>
    <lineage>
        <taxon>Bacteria</taxon>
        <taxon>Bacillati</taxon>
        <taxon>Bacillota</taxon>
        <taxon>Bacilli</taxon>
        <taxon>Lactobacillales</taxon>
        <taxon>Streptococcaceae</taxon>
        <taxon>Streptococcus</taxon>
    </lineage>
</organism>
<name>A0A3L9DKR9_9STRE</name>
<protein>
    <recommendedName>
        <fullName evidence="1">Protein DltD</fullName>
    </recommendedName>
</protein>
<comment type="pathway">
    <text evidence="1">Cell wall biogenesis; lipoteichoic acid biosynthesis.</text>
</comment>
<reference evidence="2 3" key="1">
    <citation type="submission" date="2018-10" db="EMBL/GenBank/DDBJ databases">
        <title>Streptococcus hillyeri sp. nov., isolated from equine tracheal sample.</title>
        <authorList>
            <person name="Macfadyen A.C."/>
            <person name="Waller A."/>
            <person name="Paterson G.K."/>
        </authorList>
    </citation>
    <scope>NUCLEOTIDE SEQUENCE [LARGE SCALE GENOMIC DNA]</scope>
    <source>
        <strain evidence="2 3">28462</strain>
    </source>
</reference>
<comment type="similarity">
    <text evidence="1">Belongs to the DltD family.</text>
</comment>
<sequence>MIRRLWQILGPVICAVFLVVGLIGCYPEGIAYSTKTEKHDAVALSKSNFKSKYKKLRALTDPETRFVPFMGSSEWLRFDIMHPSVIAEAYQRPYTPYLLGQRGAASLTHYFASQEISEAFEGKKAIYFVSPQWFVKEGANAHAFQNYLTAGQVVSFLRQQKDTEYDRYVAKRLLSLYAEVPFKDYLQKVADGKKLGKKETQNLEFESYLLRKEDRFFGQFSIDLGNYANVVKQAEKLPEEFSYDKLEALAIEEGKSETTNNEFGIRNDFYRSKIARRKKKLKGSQKTFDYRVSPEYRDFQVMLHQFAETDTDVLFIIPPVNSKWAEFTGLDQDMYQQTVDKIKYQLQSQGFTHIADFSKEGNQEFFMQDTIHIGWKGWLEMDKSVNPFLTKTSEKPNYHLDSRFLSKDWEDYIGDLKTFDR</sequence>
<dbReference type="PANTHER" id="PTHR40039">
    <property type="entry name" value="PROTEIN DLTD"/>
    <property type="match status" value="1"/>
</dbReference>
<dbReference type="UniPathway" id="UPA00556"/>
<dbReference type="GO" id="GO:0005886">
    <property type="term" value="C:plasma membrane"/>
    <property type="evidence" value="ECO:0007669"/>
    <property type="project" value="UniProtKB-UniRule"/>
</dbReference>
<dbReference type="Proteomes" id="UP000279194">
    <property type="component" value="Unassembled WGS sequence"/>
</dbReference>